<evidence type="ECO:0000256" key="11">
    <source>
        <dbReference type="SAM" id="MobiDB-lite"/>
    </source>
</evidence>
<evidence type="ECO:0000256" key="3">
    <source>
        <dbReference type="ARBA" id="ARBA00022692"/>
    </source>
</evidence>
<dbReference type="Proteomes" id="UP001178507">
    <property type="component" value="Unassembled WGS sequence"/>
</dbReference>
<comment type="caution">
    <text evidence="13">The sequence shown here is derived from an EMBL/GenBank/DDBJ whole genome shotgun (WGS) entry which is preliminary data.</text>
</comment>
<keyword evidence="7" id="KW-1133">Transmembrane helix</keyword>
<keyword evidence="4" id="KW-0479">Metal-binding</keyword>
<comment type="subcellular location">
    <subcellularLocation>
        <location evidence="1">Membrane</location>
    </subcellularLocation>
</comment>
<feature type="domain" description="SMP-LTD" evidence="12">
    <location>
        <begin position="131"/>
        <end position="314"/>
    </location>
</feature>
<dbReference type="PANTHER" id="PTHR45761">
    <property type="entry name" value="EXTENDED SYNAPTOTAGMIN-LIKE PROTEIN 2, ISOFORM C"/>
    <property type="match status" value="1"/>
</dbReference>
<evidence type="ECO:0000256" key="6">
    <source>
        <dbReference type="ARBA" id="ARBA00022837"/>
    </source>
</evidence>
<dbReference type="PROSITE" id="PS51847">
    <property type="entry name" value="SMP"/>
    <property type="match status" value="1"/>
</dbReference>
<evidence type="ECO:0000313" key="14">
    <source>
        <dbReference type="Proteomes" id="UP001178507"/>
    </source>
</evidence>
<keyword evidence="6" id="KW-0106">Calcium</keyword>
<keyword evidence="9" id="KW-0446">Lipid-binding</keyword>
<evidence type="ECO:0000313" key="13">
    <source>
        <dbReference type="EMBL" id="CAJ1379600.1"/>
    </source>
</evidence>
<evidence type="ECO:0000256" key="4">
    <source>
        <dbReference type="ARBA" id="ARBA00022723"/>
    </source>
</evidence>
<evidence type="ECO:0000256" key="1">
    <source>
        <dbReference type="ARBA" id="ARBA00004370"/>
    </source>
</evidence>
<evidence type="ECO:0000256" key="9">
    <source>
        <dbReference type="ARBA" id="ARBA00023121"/>
    </source>
</evidence>
<dbReference type="Pfam" id="PF17047">
    <property type="entry name" value="SMP_LBD"/>
    <property type="match status" value="1"/>
</dbReference>
<proteinExistence type="predicted"/>
<dbReference type="CDD" id="cd21670">
    <property type="entry name" value="SMP_ESyt"/>
    <property type="match status" value="1"/>
</dbReference>
<keyword evidence="10" id="KW-0472">Membrane</keyword>
<sequence length="459" mass="50145">MQQGSAWNMTSCCCTATAQDATEMLETPEEPEGPSSELPQVDSLEPHPEPEMSSDSPKTFMPSATISLEWSNFKPTKKVEVDSGTYPLCPGKPDEALGQLLRSLTEIADDKPAYARRSSLLVRKATSLNQQSESLKCLRETLHLLWPRVNAAVERFMLQQVQPLIRESLPAPLRGFRFRRFTFGPGVPTILGINVGDAPCRDDGQRQGVEVRVAFELESDVDIVASVLGIKAGLSYLSMKGSLVVRLEPLVNEIPVVGGLVAYFVDPPEVDFRMSCGPAQVSDWSSLKQLLHSILNYAVSSMLLLPNVIHVPLIEDEDLVDTATLRDAKPLGVLRVTVSKAPASGRLLGWPQVQLKLCGEEWTCPAAQPSCCWESRQPRGKLYLHLQAASDLTAESFFAVAKVGKQKRRSETAKGAWCLGAKVVRPSPFTSMTLNKVCASTSSVPAAFGAVPWALWTSR</sequence>
<dbReference type="EMBL" id="CAUJNA010000645">
    <property type="protein sequence ID" value="CAJ1379600.1"/>
    <property type="molecule type" value="Genomic_DNA"/>
</dbReference>
<feature type="region of interest" description="Disordered" evidence="11">
    <location>
        <begin position="20"/>
        <end position="61"/>
    </location>
</feature>
<keyword evidence="2" id="KW-0813">Transport</keyword>
<gene>
    <name evidence="13" type="ORF">EVOR1521_LOCUS7791</name>
</gene>
<dbReference type="PANTHER" id="PTHR45761:SF1">
    <property type="entry name" value="EXTENDED SYNAPTOTAGMIN-LIKE PROTEIN 2, ISOFORM C"/>
    <property type="match status" value="1"/>
</dbReference>
<keyword evidence="5" id="KW-0677">Repeat</keyword>
<keyword evidence="8" id="KW-0445">Lipid transport</keyword>
<evidence type="ECO:0000259" key="12">
    <source>
        <dbReference type="PROSITE" id="PS51847"/>
    </source>
</evidence>
<evidence type="ECO:0000256" key="7">
    <source>
        <dbReference type="ARBA" id="ARBA00022989"/>
    </source>
</evidence>
<dbReference type="GO" id="GO:0008289">
    <property type="term" value="F:lipid binding"/>
    <property type="evidence" value="ECO:0007669"/>
    <property type="project" value="UniProtKB-KW"/>
</dbReference>
<protein>
    <recommendedName>
        <fullName evidence="12">SMP-LTD domain-containing protein</fullName>
    </recommendedName>
</protein>
<dbReference type="InterPro" id="IPR039010">
    <property type="entry name" value="Synaptotagmin_SMP"/>
</dbReference>
<name>A0AA36I3T4_9DINO</name>
<evidence type="ECO:0000256" key="5">
    <source>
        <dbReference type="ARBA" id="ARBA00022737"/>
    </source>
</evidence>
<dbReference type="AlphaFoldDB" id="A0AA36I3T4"/>
<dbReference type="GO" id="GO:0046872">
    <property type="term" value="F:metal ion binding"/>
    <property type="evidence" value="ECO:0007669"/>
    <property type="project" value="UniProtKB-KW"/>
</dbReference>
<organism evidence="13 14">
    <name type="scientific">Effrenium voratum</name>
    <dbReference type="NCBI Taxonomy" id="2562239"/>
    <lineage>
        <taxon>Eukaryota</taxon>
        <taxon>Sar</taxon>
        <taxon>Alveolata</taxon>
        <taxon>Dinophyceae</taxon>
        <taxon>Suessiales</taxon>
        <taxon>Symbiodiniaceae</taxon>
        <taxon>Effrenium</taxon>
    </lineage>
</organism>
<dbReference type="InterPro" id="IPR051634">
    <property type="entry name" value="Extended_Synaptotagmin"/>
</dbReference>
<keyword evidence="3" id="KW-0812">Transmembrane</keyword>
<accession>A0AA36I3T4</accession>
<evidence type="ECO:0000256" key="2">
    <source>
        <dbReference type="ARBA" id="ARBA00022448"/>
    </source>
</evidence>
<dbReference type="GO" id="GO:0006869">
    <property type="term" value="P:lipid transport"/>
    <property type="evidence" value="ECO:0007669"/>
    <property type="project" value="UniProtKB-KW"/>
</dbReference>
<evidence type="ECO:0000256" key="10">
    <source>
        <dbReference type="ARBA" id="ARBA00023136"/>
    </source>
</evidence>
<evidence type="ECO:0000256" key="8">
    <source>
        <dbReference type="ARBA" id="ARBA00023055"/>
    </source>
</evidence>
<dbReference type="InterPro" id="IPR031468">
    <property type="entry name" value="SMP_LBD"/>
</dbReference>
<dbReference type="GO" id="GO:0016020">
    <property type="term" value="C:membrane"/>
    <property type="evidence" value="ECO:0007669"/>
    <property type="project" value="UniProtKB-SubCell"/>
</dbReference>
<reference evidence="13" key="1">
    <citation type="submission" date="2023-08" db="EMBL/GenBank/DDBJ databases">
        <authorList>
            <person name="Chen Y."/>
            <person name="Shah S."/>
            <person name="Dougan E. K."/>
            <person name="Thang M."/>
            <person name="Chan C."/>
        </authorList>
    </citation>
    <scope>NUCLEOTIDE SEQUENCE</scope>
</reference>
<keyword evidence="14" id="KW-1185">Reference proteome</keyword>